<reference evidence="1 2" key="1">
    <citation type="submission" date="2018-03" db="EMBL/GenBank/DDBJ databases">
        <title>Adhaeribacter sp. HMF7605 Genome sequencing and assembly.</title>
        <authorList>
            <person name="Kang H."/>
            <person name="Kang J."/>
            <person name="Cha I."/>
            <person name="Kim H."/>
            <person name="Joh K."/>
        </authorList>
    </citation>
    <scope>NUCLEOTIDE SEQUENCE [LARGE SCALE GENOMIC DNA]</scope>
    <source>
        <strain evidence="1 2">HMF7605</strain>
    </source>
</reference>
<protein>
    <submittedName>
        <fullName evidence="1">Uncharacterized protein</fullName>
    </submittedName>
</protein>
<sequence length="60" mass="7159">MLANITFYQTNRERLKQLYSGRYLLIIEQKVWGDFTTWAEACRKGLGLLHQDNFLIKYCS</sequence>
<evidence type="ECO:0000313" key="1">
    <source>
        <dbReference type="EMBL" id="PSR55950.1"/>
    </source>
</evidence>
<evidence type="ECO:0000313" key="2">
    <source>
        <dbReference type="Proteomes" id="UP000240357"/>
    </source>
</evidence>
<name>A0A2T2YKB5_9BACT</name>
<accession>A0A2T2YKB5</accession>
<proteinExistence type="predicted"/>
<keyword evidence="2" id="KW-1185">Reference proteome</keyword>
<dbReference type="RefSeq" id="WP_106932133.1">
    <property type="nucleotide sequence ID" value="NZ_PYFT01000001.1"/>
</dbReference>
<dbReference type="EMBL" id="PYFT01000001">
    <property type="protein sequence ID" value="PSR55950.1"/>
    <property type="molecule type" value="Genomic_DNA"/>
</dbReference>
<organism evidence="1 2">
    <name type="scientific">Adhaeribacter arboris</name>
    <dbReference type="NCBI Taxonomy" id="2072846"/>
    <lineage>
        <taxon>Bacteria</taxon>
        <taxon>Pseudomonadati</taxon>
        <taxon>Bacteroidota</taxon>
        <taxon>Cytophagia</taxon>
        <taxon>Cytophagales</taxon>
        <taxon>Hymenobacteraceae</taxon>
        <taxon>Adhaeribacter</taxon>
    </lineage>
</organism>
<gene>
    <name evidence="1" type="ORF">AHMF7605_21820</name>
</gene>
<dbReference type="AlphaFoldDB" id="A0A2T2YKB5"/>
<dbReference type="Proteomes" id="UP000240357">
    <property type="component" value="Unassembled WGS sequence"/>
</dbReference>
<comment type="caution">
    <text evidence="1">The sequence shown here is derived from an EMBL/GenBank/DDBJ whole genome shotgun (WGS) entry which is preliminary data.</text>
</comment>